<sequence length="175" mass="20077">MWHDIYRVIRKSNKNLEDTLLRKTPNGTIKTPAESADLLSETFYPTDEIENELNPILNHMWGKLRKMKLAAHKTLAIVVTKKRKFENRKLTLDNIEIKFTDSVTILGLTIDVNLNFIKHVDRTSEKSIQLYKKVARAARANWGLITEILRTIYITVVEPTVLYAAGAWGSVADKK</sequence>
<dbReference type="AlphaFoldDB" id="A0A8S3WGZ6"/>
<accession>A0A8S3WGZ6</accession>
<name>A0A8S3WGZ6_PARAO</name>
<dbReference type="EMBL" id="CAJQZP010000387">
    <property type="protein sequence ID" value="CAG4958796.1"/>
    <property type="molecule type" value="Genomic_DNA"/>
</dbReference>
<evidence type="ECO:0000313" key="2">
    <source>
        <dbReference type="Proteomes" id="UP000691718"/>
    </source>
</evidence>
<dbReference type="OrthoDB" id="411871at2759"/>
<reference evidence="1" key="1">
    <citation type="submission" date="2021-04" db="EMBL/GenBank/DDBJ databases">
        <authorList>
            <person name="Tunstrom K."/>
        </authorList>
    </citation>
    <scope>NUCLEOTIDE SEQUENCE</scope>
</reference>
<protein>
    <submittedName>
        <fullName evidence="1">(apollo) hypothetical protein</fullName>
    </submittedName>
</protein>
<evidence type="ECO:0000313" key="1">
    <source>
        <dbReference type="EMBL" id="CAG4958796.1"/>
    </source>
</evidence>
<dbReference type="Proteomes" id="UP000691718">
    <property type="component" value="Unassembled WGS sequence"/>
</dbReference>
<keyword evidence="2" id="KW-1185">Reference proteome</keyword>
<gene>
    <name evidence="1" type="ORF">PAPOLLO_LOCUS5999</name>
</gene>
<organism evidence="1 2">
    <name type="scientific">Parnassius apollo</name>
    <name type="common">Apollo butterfly</name>
    <name type="synonym">Papilio apollo</name>
    <dbReference type="NCBI Taxonomy" id="110799"/>
    <lineage>
        <taxon>Eukaryota</taxon>
        <taxon>Metazoa</taxon>
        <taxon>Ecdysozoa</taxon>
        <taxon>Arthropoda</taxon>
        <taxon>Hexapoda</taxon>
        <taxon>Insecta</taxon>
        <taxon>Pterygota</taxon>
        <taxon>Neoptera</taxon>
        <taxon>Endopterygota</taxon>
        <taxon>Lepidoptera</taxon>
        <taxon>Glossata</taxon>
        <taxon>Ditrysia</taxon>
        <taxon>Papilionoidea</taxon>
        <taxon>Papilionidae</taxon>
        <taxon>Parnassiinae</taxon>
        <taxon>Parnassini</taxon>
        <taxon>Parnassius</taxon>
        <taxon>Parnassius</taxon>
    </lineage>
</organism>
<comment type="caution">
    <text evidence="1">The sequence shown here is derived from an EMBL/GenBank/DDBJ whole genome shotgun (WGS) entry which is preliminary data.</text>
</comment>
<proteinExistence type="predicted"/>